<keyword evidence="15" id="KW-1185">Reference proteome</keyword>
<dbReference type="SUPFAM" id="SSF56112">
    <property type="entry name" value="Protein kinase-like (PK-like)"/>
    <property type="match status" value="1"/>
</dbReference>
<dbReference type="Gene3D" id="2.60.220.50">
    <property type="match status" value="1"/>
</dbReference>
<evidence type="ECO:0000256" key="3">
    <source>
        <dbReference type="ARBA" id="ARBA00022729"/>
    </source>
</evidence>
<evidence type="ECO:0000313" key="14">
    <source>
        <dbReference type="EMBL" id="PRP73650.1"/>
    </source>
</evidence>
<dbReference type="EMBL" id="MDYQ01000584">
    <property type="protein sequence ID" value="PRP73650.1"/>
    <property type="molecule type" value="Genomic_DNA"/>
</dbReference>
<evidence type="ECO:0000259" key="13">
    <source>
        <dbReference type="PROSITE" id="PS50221"/>
    </source>
</evidence>
<keyword evidence="2 10" id="KW-0812">Transmembrane</keyword>
<keyword evidence="5 10" id="KW-0472">Membrane</keyword>
<dbReference type="InterPro" id="IPR011009">
    <property type="entry name" value="Kinase-like_dom_sf"/>
</dbReference>
<dbReference type="GO" id="GO:0005524">
    <property type="term" value="F:ATP binding"/>
    <property type="evidence" value="ECO:0007669"/>
    <property type="project" value="InterPro"/>
</dbReference>
<evidence type="ECO:0000313" key="15">
    <source>
        <dbReference type="Proteomes" id="UP000241769"/>
    </source>
</evidence>
<keyword evidence="3 11" id="KW-0732">Signal</keyword>
<feature type="region of interest" description="Disordered" evidence="9">
    <location>
        <begin position="552"/>
        <end position="579"/>
    </location>
</feature>
<dbReference type="GO" id="GO:0043235">
    <property type="term" value="C:receptor complex"/>
    <property type="evidence" value="ECO:0007669"/>
    <property type="project" value="TreeGrafter"/>
</dbReference>
<organism evidence="14 15">
    <name type="scientific">Planoprotostelium fungivorum</name>
    <dbReference type="NCBI Taxonomy" id="1890364"/>
    <lineage>
        <taxon>Eukaryota</taxon>
        <taxon>Amoebozoa</taxon>
        <taxon>Evosea</taxon>
        <taxon>Variosea</taxon>
        <taxon>Cavosteliida</taxon>
        <taxon>Cavosteliaceae</taxon>
        <taxon>Planoprotostelium</taxon>
    </lineage>
</organism>
<keyword evidence="6" id="KW-1015">Disulfide bond</keyword>
<keyword evidence="4 10" id="KW-1133">Transmembrane helix</keyword>
<dbReference type="GO" id="GO:0051897">
    <property type="term" value="P:positive regulation of phosphatidylinositol 3-kinase/protein kinase B signal transduction"/>
    <property type="evidence" value="ECO:0007669"/>
    <property type="project" value="TreeGrafter"/>
</dbReference>
<keyword evidence="14" id="KW-0808">Transferase</keyword>
<dbReference type="InParanoid" id="A0A2P6MPL7"/>
<evidence type="ECO:0000256" key="10">
    <source>
        <dbReference type="SAM" id="Phobius"/>
    </source>
</evidence>
<evidence type="ECO:0000259" key="12">
    <source>
        <dbReference type="PROSITE" id="PS50011"/>
    </source>
</evidence>
<evidence type="ECO:0000256" key="5">
    <source>
        <dbReference type="ARBA" id="ARBA00023136"/>
    </source>
</evidence>
<keyword evidence="8" id="KW-0325">Glycoprotein</keyword>
<evidence type="ECO:0000256" key="4">
    <source>
        <dbReference type="ARBA" id="ARBA00022989"/>
    </source>
</evidence>
<dbReference type="GO" id="GO:0007169">
    <property type="term" value="P:cell surface receptor protein tyrosine kinase signaling pathway"/>
    <property type="evidence" value="ECO:0007669"/>
    <property type="project" value="TreeGrafter"/>
</dbReference>
<name>A0A2P6MPL7_9EUKA</name>
<dbReference type="InterPro" id="IPR057244">
    <property type="entry name" value="GAIN_B"/>
</dbReference>
<dbReference type="Pfam" id="PF01825">
    <property type="entry name" value="GPS"/>
    <property type="match status" value="1"/>
</dbReference>
<dbReference type="SMART" id="SM00303">
    <property type="entry name" value="GPS"/>
    <property type="match status" value="1"/>
</dbReference>
<accession>A0A2P6MPL7</accession>
<evidence type="ECO:0000256" key="11">
    <source>
        <dbReference type="SAM" id="SignalP"/>
    </source>
</evidence>
<evidence type="ECO:0000256" key="8">
    <source>
        <dbReference type="ARBA" id="ARBA00023180"/>
    </source>
</evidence>
<keyword evidence="14" id="KW-0418">Kinase</keyword>
<dbReference type="InterPro" id="IPR000203">
    <property type="entry name" value="GPS"/>
</dbReference>
<dbReference type="AlphaFoldDB" id="A0A2P6MPL7"/>
<dbReference type="Proteomes" id="UP000241769">
    <property type="component" value="Unassembled WGS sequence"/>
</dbReference>
<reference evidence="14 15" key="1">
    <citation type="journal article" date="2018" name="Genome Biol. Evol.">
        <title>Multiple Roots of Fruiting Body Formation in Amoebozoa.</title>
        <authorList>
            <person name="Hillmann F."/>
            <person name="Forbes G."/>
            <person name="Novohradska S."/>
            <person name="Ferling I."/>
            <person name="Riege K."/>
            <person name="Groth M."/>
            <person name="Westermann M."/>
            <person name="Marz M."/>
            <person name="Spaller T."/>
            <person name="Winckler T."/>
            <person name="Schaap P."/>
            <person name="Glockner G."/>
        </authorList>
    </citation>
    <scope>NUCLEOTIDE SEQUENCE [LARGE SCALE GENOMIC DNA]</scope>
    <source>
        <strain evidence="14 15">Jena</strain>
    </source>
</reference>
<dbReference type="GO" id="GO:0004714">
    <property type="term" value="F:transmembrane receptor protein tyrosine kinase activity"/>
    <property type="evidence" value="ECO:0007669"/>
    <property type="project" value="TreeGrafter"/>
</dbReference>
<dbReference type="InterPro" id="IPR000719">
    <property type="entry name" value="Prot_kinase_dom"/>
</dbReference>
<evidence type="ECO:0000256" key="2">
    <source>
        <dbReference type="ARBA" id="ARBA00022692"/>
    </source>
</evidence>
<dbReference type="GO" id="GO:0005886">
    <property type="term" value="C:plasma membrane"/>
    <property type="evidence" value="ECO:0007669"/>
    <property type="project" value="TreeGrafter"/>
</dbReference>
<dbReference type="InterPro" id="IPR046338">
    <property type="entry name" value="GAIN_dom_sf"/>
</dbReference>
<comment type="caution">
    <text evidence="14">The sequence shown here is derived from an EMBL/GenBank/DDBJ whole genome shotgun (WGS) entry which is preliminary data.</text>
</comment>
<dbReference type="Pfam" id="PF00069">
    <property type="entry name" value="Pkinase"/>
    <property type="match status" value="1"/>
</dbReference>
<feature type="non-terminal residue" evidence="14">
    <location>
        <position position="982"/>
    </location>
</feature>
<dbReference type="PANTHER" id="PTHR24416">
    <property type="entry name" value="TYROSINE-PROTEIN KINASE RECEPTOR"/>
    <property type="match status" value="1"/>
</dbReference>
<dbReference type="PROSITE" id="PS50221">
    <property type="entry name" value="GAIN_B"/>
    <property type="match status" value="1"/>
</dbReference>
<dbReference type="InterPro" id="IPR050122">
    <property type="entry name" value="RTK"/>
</dbReference>
<dbReference type="PANTHER" id="PTHR24416:SF349">
    <property type="entry name" value="TYROSINE-PROTEIN KINASE RYK"/>
    <property type="match status" value="1"/>
</dbReference>
<dbReference type="PROSITE" id="PS50011">
    <property type="entry name" value="PROTEIN_KINASE_DOM"/>
    <property type="match status" value="1"/>
</dbReference>
<dbReference type="Gene3D" id="1.10.510.10">
    <property type="entry name" value="Transferase(Phosphotransferase) domain 1"/>
    <property type="match status" value="1"/>
</dbReference>
<feature type="chain" id="PRO_5015203657" evidence="11">
    <location>
        <begin position="19"/>
        <end position="982"/>
    </location>
</feature>
<keyword evidence="7" id="KW-0675">Receptor</keyword>
<feature type="signal peptide" evidence="11">
    <location>
        <begin position="1"/>
        <end position="18"/>
    </location>
</feature>
<evidence type="ECO:0000256" key="6">
    <source>
        <dbReference type="ARBA" id="ARBA00023157"/>
    </source>
</evidence>
<evidence type="ECO:0000256" key="9">
    <source>
        <dbReference type="SAM" id="MobiDB-lite"/>
    </source>
</evidence>
<sequence>MGALPIVCFLFCITVSNALYRYAGTDQATCPFSLEARTDDPRDTMPIGQLLRVNITINPKCRDTLEFRFSAPWATNLSTSIAIDQSYADPMKQSQTGGFTKGFALRLQQSTLFSMWPIDRSIWQRNHTFFLYVTNLRDTNQTGNWSYDMVSQRLLNNLTCNNPSPLPNGNLTINCTLIPANNYNQTAMMTLYNAALYFRIGTVNSLLQLGDFNVTGVQQKTFTLSPSSIPQGPLPVQVHVWIGYDSYTTSPSLPNYPQRNYLSANLDKTSGSIVSFNDTTKLPIGSSSGLNFDSKCQNTSTACLITNPSQTYNKYWLDADDHTGDGASLMLLLTPTGDGDIFTQYFQVNGDTDYVITFYLLNVLATTDNGTYFGVPNLTLSVNLKAAGGATRSVTTFELGELPQSDHPIWRHFTFTVQTDADVIGLQMTLHDQCNTSYGNDLAIDDISIYRVVDAMTYTYDMGIADFRCDSHTLNFTGNFPEKVDVTVSQSKPGITFVRHYNSCSLNTCDLTIYDPDIQNGTVLSVGLAYVGWTYSTTVTCTFEIDSSTMTTSQTSTESSATTISSITSPTTSASSDTSSTILESTTNALLNMTDLPAAIQQLKEDNVTIDDTTAVLLMTSLSSQQENKNATDITLAQTLNNLGVVMMRSRSSFNISVDGMSLSGVRVNSTGGGLSLGGKTVNVDVTDQALAEFLQGETEANVLLSTTNASLSSDFLYSDVIGLSVMHLDGSEISVNDLKHPIQLTITVLPLSPEESYHCQFYNENDRRWSDANVTTVVKKDGSVICSTNHLTSFSVGVLKPAPVVKPDSESKSVPIGIIVGPAVGGALLLIIVSLVVLFIVLRRKKRAEYATEMEMGVRGQEYEKKTIRVGEQIAGRVYLGHPDTGSFVALKRLSQTDAAKNNRELSAYLKLRHPHIVQFLATYSDDYEYIVLSHMPMGNLHSLVKKGYHGDGLRQIMIDVCSAMRYMEEMQMVHCSLSAC</sequence>
<comment type="subcellular location">
    <subcellularLocation>
        <location evidence="1">Membrane</location>
        <topology evidence="1">Single-pass membrane protein</topology>
    </subcellularLocation>
</comment>
<proteinExistence type="predicted"/>
<evidence type="ECO:0000256" key="7">
    <source>
        <dbReference type="ARBA" id="ARBA00023170"/>
    </source>
</evidence>
<feature type="domain" description="GAIN-B" evidence="13">
    <location>
        <begin position="652"/>
        <end position="805"/>
    </location>
</feature>
<feature type="domain" description="Protein kinase" evidence="12">
    <location>
        <begin position="865"/>
        <end position="982"/>
    </location>
</feature>
<protein>
    <submittedName>
        <fullName evidence="14">Protein kinase</fullName>
    </submittedName>
</protein>
<evidence type="ECO:0000256" key="1">
    <source>
        <dbReference type="ARBA" id="ARBA00004167"/>
    </source>
</evidence>
<feature type="transmembrane region" description="Helical" evidence="10">
    <location>
        <begin position="817"/>
        <end position="843"/>
    </location>
</feature>
<gene>
    <name evidence="14" type="ORF">PROFUN_16759</name>
</gene>